<accession>A0A818G743</accession>
<comment type="caution">
    <text evidence="3">The sequence shown here is derived from an EMBL/GenBank/DDBJ whole genome shotgun (WGS) entry which is preliminary data.</text>
</comment>
<name>A0A818G743_9BILA</name>
<feature type="region of interest" description="Disordered" evidence="1">
    <location>
        <begin position="473"/>
        <end position="501"/>
    </location>
</feature>
<dbReference type="InterPro" id="IPR000014">
    <property type="entry name" value="PAS"/>
</dbReference>
<feature type="region of interest" description="Disordered" evidence="1">
    <location>
        <begin position="672"/>
        <end position="699"/>
    </location>
</feature>
<protein>
    <recommendedName>
        <fullName evidence="2">PAS domain-containing protein</fullName>
    </recommendedName>
</protein>
<dbReference type="Gene3D" id="3.30.450.20">
    <property type="entry name" value="PAS domain"/>
    <property type="match status" value="2"/>
</dbReference>
<organism evidence="3 4">
    <name type="scientific">Rotaria sordida</name>
    <dbReference type="NCBI Taxonomy" id="392033"/>
    <lineage>
        <taxon>Eukaryota</taxon>
        <taxon>Metazoa</taxon>
        <taxon>Spiralia</taxon>
        <taxon>Gnathifera</taxon>
        <taxon>Rotifera</taxon>
        <taxon>Eurotatoria</taxon>
        <taxon>Bdelloidea</taxon>
        <taxon>Philodinida</taxon>
        <taxon>Philodinidae</taxon>
        <taxon>Rotaria</taxon>
    </lineage>
</organism>
<feature type="compositionally biased region" description="Polar residues" evidence="1">
    <location>
        <begin position="473"/>
        <end position="500"/>
    </location>
</feature>
<dbReference type="InterPro" id="IPR050933">
    <property type="entry name" value="Circadian_TF"/>
</dbReference>
<reference evidence="3" key="1">
    <citation type="submission" date="2021-02" db="EMBL/GenBank/DDBJ databases">
        <authorList>
            <person name="Nowell W R."/>
        </authorList>
    </citation>
    <scope>NUCLEOTIDE SEQUENCE</scope>
</reference>
<evidence type="ECO:0000313" key="4">
    <source>
        <dbReference type="Proteomes" id="UP000663823"/>
    </source>
</evidence>
<gene>
    <name evidence="3" type="ORF">OTI717_LOCUS783</name>
</gene>
<dbReference type="EMBL" id="CAJOAX010000029">
    <property type="protein sequence ID" value="CAF3485311.1"/>
    <property type="molecule type" value="Genomic_DNA"/>
</dbReference>
<dbReference type="InterPro" id="IPR035965">
    <property type="entry name" value="PAS-like_dom_sf"/>
</dbReference>
<feature type="region of interest" description="Disordered" evidence="1">
    <location>
        <begin position="620"/>
        <end position="653"/>
    </location>
</feature>
<dbReference type="Pfam" id="PF13426">
    <property type="entry name" value="PAS_9"/>
    <property type="match status" value="1"/>
</dbReference>
<dbReference type="CDD" id="cd00130">
    <property type="entry name" value="PAS"/>
    <property type="match status" value="1"/>
</dbReference>
<feature type="domain" description="PAS" evidence="2">
    <location>
        <begin position="30"/>
        <end position="93"/>
    </location>
</feature>
<evidence type="ECO:0000256" key="1">
    <source>
        <dbReference type="SAM" id="MobiDB-lite"/>
    </source>
</evidence>
<dbReference type="PROSITE" id="PS50112">
    <property type="entry name" value="PAS"/>
    <property type="match status" value="1"/>
</dbReference>
<dbReference type="AlphaFoldDB" id="A0A818G743"/>
<dbReference type="InterPro" id="IPR013655">
    <property type="entry name" value="PAS_fold_3"/>
</dbReference>
<dbReference type="PANTHER" id="PTHR23042">
    <property type="entry name" value="CIRCADIAN PROTEIN CLOCK/ARNT/BMAL/PAS"/>
    <property type="match status" value="1"/>
</dbReference>
<dbReference type="Proteomes" id="UP000663823">
    <property type="component" value="Unassembled WGS sequence"/>
</dbReference>
<feature type="compositionally biased region" description="Low complexity" evidence="1">
    <location>
        <begin position="673"/>
        <end position="696"/>
    </location>
</feature>
<dbReference type="SMART" id="SM00091">
    <property type="entry name" value="PAS"/>
    <property type="match status" value="2"/>
</dbReference>
<dbReference type="SUPFAM" id="SSF55785">
    <property type="entry name" value="PYP-like sensor domain (PAS domain)"/>
    <property type="match status" value="2"/>
</dbReference>
<evidence type="ECO:0000259" key="2">
    <source>
        <dbReference type="PROSITE" id="PS50112"/>
    </source>
</evidence>
<evidence type="ECO:0000313" key="3">
    <source>
        <dbReference type="EMBL" id="CAF3485311.1"/>
    </source>
</evidence>
<sequence>MSDGNQFTASAYAQQHQQNRLPFESMGNVLLDAMQGILICLDSYHIIIGVSKTVKRYFGFEQTDLVGLSILLLIEDSERDSFLKFLNSPSQPNDMHYVRIMTNNTNEYRQVKIHRKKKLNHDNANVHSTTTRHNYSVVTMLIITSEDSSYIDITLHDIHKQEFYTKMNLIGEIIFEDHRGALITGYLPHEILSQSIFDFVYYEDRLVKLHALWKCVTTGSSKLQWRLNARDGSLVFLQTEYKLISDHQNHDIIVARNEVLNPIQRSQFDELQTAWKHQCAADIKGNSSSFKFLSPTDTDSSSASNGQCRICVPSLSMCFTTDKLQPLNLQGNIFGVSKLTRPLTIQDYIQILMDNDKHMDGELANMINNIQSLTACYRRLNDKTKSQSNGSDIIMDEKVQLESSPSLTDISSRQKHDSESIVRGILSNSIQYNHEKQSGLYLKENFYYYYNYAFFEGDSSSTLVRLLNGNGHSSQNGNTRSSTVTSQFQINQSKSNSTPLSPEIIHQQDVDFLKKYKAAKAKLESQLESIRRQETIDANQINDKAKRNTILNKLSQLENIKNKHFARRHIQKRQTSTTTTAVPIINSEQKDFLNSLFSSSPSSAKSIGLLPIDNNNSLTSSSPSSLFSSSNDQSPYYSSNNYQDQRNTSQQFDSIQTSSYHNVKPSLFDEFLTPPSSSYTPVNTTTTTNNNNSSTSVHSHMDISYQGTTDNLTGSSFSTNHQHNTNYPY</sequence>
<proteinExistence type="predicted"/>
<dbReference type="Pfam" id="PF08447">
    <property type="entry name" value="PAS_3"/>
    <property type="match status" value="1"/>
</dbReference>
<feature type="compositionally biased region" description="Low complexity" evidence="1">
    <location>
        <begin position="620"/>
        <end position="645"/>
    </location>
</feature>